<dbReference type="InterPro" id="IPR036879">
    <property type="entry name" value="TF_MADSbox_sf"/>
</dbReference>
<dbReference type="OrthoDB" id="601557at2759"/>
<dbReference type="GO" id="GO:0046983">
    <property type="term" value="F:protein dimerization activity"/>
    <property type="evidence" value="ECO:0007669"/>
    <property type="project" value="InterPro"/>
</dbReference>
<reference evidence="7" key="1">
    <citation type="journal article" date="2019" name="Database">
        <title>The radish genome database (RadishGD): an integrated information resource for radish genomics.</title>
        <authorList>
            <person name="Yu H.J."/>
            <person name="Baek S."/>
            <person name="Lee Y.J."/>
            <person name="Cho A."/>
            <person name="Mun J.H."/>
        </authorList>
    </citation>
    <scope>NUCLEOTIDE SEQUENCE [LARGE SCALE GENOMIC DNA]</scope>
    <source>
        <strain evidence="7">cv. WK10039</strain>
    </source>
</reference>
<evidence type="ECO:0000313" key="8">
    <source>
        <dbReference type="RefSeq" id="XP_018487580.2"/>
    </source>
</evidence>
<evidence type="ECO:0000256" key="3">
    <source>
        <dbReference type="ARBA" id="ARBA00023125"/>
    </source>
</evidence>
<keyword evidence="3" id="KW-0238">DNA-binding</keyword>
<evidence type="ECO:0000313" key="7">
    <source>
        <dbReference type="Proteomes" id="UP000504610"/>
    </source>
</evidence>
<gene>
    <name evidence="8" type="primary">LOC108858100</name>
</gene>
<dbReference type="InterPro" id="IPR033897">
    <property type="entry name" value="SRF-like_MADS-box"/>
</dbReference>
<feature type="domain" description="MADS-box" evidence="6">
    <location>
        <begin position="72"/>
        <end position="116"/>
    </location>
</feature>
<dbReference type="Pfam" id="PF00319">
    <property type="entry name" value="SRF-TF"/>
    <property type="match status" value="1"/>
</dbReference>
<dbReference type="InterPro" id="IPR002100">
    <property type="entry name" value="TF_MADSbox"/>
</dbReference>
<evidence type="ECO:0000256" key="1">
    <source>
        <dbReference type="ARBA" id="ARBA00004123"/>
    </source>
</evidence>
<dbReference type="RefSeq" id="XP_018487580.2">
    <property type="nucleotide sequence ID" value="XM_018632078.2"/>
</dbReference>
<comment type="subcellular location">
    <subcellularLocation>
        <location evidence="1">Nucleus</location>
    </subcellularLocation>
</comment>
<dbReference type="GO" id="GO:0000981">
    <property type="term" value="F:DNA-binding transcription factor activity, RNA polymerase II-specific"/>
    <property type="evidence" value="ECO:0007669"/>
    <property type="project" value="InterPro"/>
</dbReference>
<dbReference type="GO" id="GO:0005634">
    <property type="term" value="C:nucleus"/>
    <property type="evidence" value="ECO:0007669"/>
    <property type="project" value="UniProtKB-SubCell"/>
</dbReference>
<protein>
    <submittedName>
        <fullName evidence="8">Agamous-like MADS-box protein AGL103</fullName>
    </submittedName>
</protein>
<proteinExistence type="predicted"/>
<name>A0A6J0NT00_RAPSA</name>
<dbReference type="Gene3D" id="3.40.1810.10">
    <property type="entry name" value="Transcription factor, MADS-box"/>
    <property type="match status" value="1"/>
</dbReference>
<dbReference type="CDD" id="cd00266">
    <property type="entry name" value="MADS_SRF_like"/>
    <property type="match status" value="1"/>
</dbReference>
<keyword evidence="7" id="KW-1185">Reference proteome</keyword>
<keyword evidence="4" id="KW-0804">Transcription</keyword>
<dbReference type="KEGG" id="rsz:108858100"/>
<dbReference type="Proteomes" id="UP000504610">
    <property type="component" value="Chromosome 5"/>
</dbReference>
<keyword evidence="2" id="KW-0805">Transcription regulation</keyword>
<organism evidence="7 8">
    <name type="scientific">Raphanus sativus</name>
    <name type="common">Radish</name>
    <name type="synonym">Raphanus raphanistrum var. sativus</name>
    <dbReference type="NCBI Taxonomy" id="3726"/>
    <lineage>
        <taxon>Eukaryota</taxon>
        <taxon>Viridiplantae</taxon>
        <taxon>Streptophyta</taxon>
        <taxon>Embryophyta</taxon>
        <taxon>Tracheophyta</taxon>
        <taxon>Spermatophyta</taxon>
        <taxon>Magnoliopsida</taxon>
        <taxon>eudicotyledons</taxon>
        <taxon>Gunneridae</taxon>
        <taxon>Pentapetalae</taxon>
        <taxon>rosids</taxon>
        <taxon>malvids</taxon>
        <taxon>Brassicales</taxon>
        <taxon>Brassicaceae</taxon>
        <taxon>Brassiceae</taxon>
        <taxon>Raphanus</taxon>
    </lineage>
</organism>
<dbReference type="PROSITE" id="PS50066">
    <property type="entry name" value="MADS_BOX_2"/>
    <property type="match status" value="1"/>
</dbReference>
<keyword evidence="5" id="KW-0539">Nucleus</keyword>
<evidence type="ECO:0000259" key="6">
    <source>
        <dbReference type="PROSITE" id="PS50066"/>
    </source>
</evidence>
<evidence type="ECO:0000256" key="4">
    <source>
        <dbReference type="ARBA" id="ARBA00023163"/>
    </source>
</evidence>
<sequence length="413" mass="47311">MTQKRQKGTENRKSRFMFCIYMFPNLEHNNNHNSFHSIHSYRTMSSSSLSCLPSSSSSRIRQTLVQKTSSLRATSLAKRQVTVFKKAQELSILCGIEVCVIYYGSGGELKTWPKDREKVKDMARRYIQLSDVKRRKGQDDLDQFLKKIDKDDSKNNNKKKKVKLGSSCKYPDWDPRFDHCSVEQLTDLIQSLECTQTKLQHRIRGLVESQRQRNVHYTNMAGQEQMITTTTTPRMKHLQQHSNQVSMDMYNHGISTLPQLPSTSAFNQAQSLAPIPNSLAMHQNPNMGSYSRLLGVQESGLDEILSMNMLPYNSINTNCANVFPNLFQQNCYNMEDYSGFLGPQETSINNMNGEDYSGLLWTQGTGTNVDMFGYNNNINNPNGFSQQFVQYPTQRAPPGFQYMDRSTQSVRPF</sequence>
<dbReference type="GeneID" id="108858100"/>
<dbReference type="SUPFAM" id="SSF55455">
    <property type="entry name" value="SRF-like"/>
    <property type="match status" value="1"/>
</dbReference>
<dbReference type="SMART" id="SM00432">
    <property type="entry name" value="MADS"/>
    <property type="match status" value="1"/>
</dbReference>
<accession>A0A6J0NT00</accession>
<dbReference type="GO" id="GO:0045944">
    <property type="term" value="P:positive regulation of transcription by RNA polymerase II"/>
    <property type="evidence" value="ECO:0007669"/>
    <property type="project" value="InterPro"/>
</dbReference>
<reference evidence="8" key="2">
    <citation type="submission" date="2025-08" db="UniProtKB">
        <authorList>
            <consortium name="RefSeq"/>
        </authorList>
    </citation>
    <scope>IDENTIFICATION</scope>
    <source>
        <tissue evidence="8">Leaf</tissue>
    </source>
</reference>
<dbReference type="GO" id="GO:0000987">
    <property type="term" value="F:cis-regulatory region sequence-specific DNA binding"/>
    <property type="evidence" value="ECO:0007669"/>
    <property type="project" value="InterPro"/>
</dbReference>
<evidence type="ECO:0000256" key="2">
    <source>
        <dbReference type="ARBA" id="ARBA00023015"/>
    </source>
</evidence>
<dbReference type="AlphaFoldDB" id="A0A6J0NT00"/>
<evidence type="ECO:0000256" key="5">
    <source>
        <dbReference type="ARBA" id="ARBA00023242"/>
    </source>
</evidence>